<reference evidence="1" key="1">
    <citation type="journal article" date="2023" name="IScience">
        <title>Live-bearing cockroach genome reveals convergent evolutionary mechanisms linked to viviparity in insects and beyond.</title>
        <authorList>
            <person name="Fouks B."/>
            <person name="Harrison M.C."/>
            <person name="Mikhailova A.A."/>
            <person name="Marchal E."/>
            <person name="English S."/>
            <person name="Carruthers M."/>
            <person name="Jennings E.C."/>
            <person name="Chiamaka E.L."/>
            <person name="Frigard R.A."/>
            <person name="Pippel M."/>
            <person name="Attardo G.M."/>
            <person name="Benoit J.B."/>
            <person name="Bornberg-Bauer E."/>
            <person name="Tobe S.S."/>
        </authorList>
    </citation>
    <scope>NUCLEOTIDE SEQUENCE</scope>
    <source>
        <strain evidence="1">Stay&amp;Tobe</strain>
    </source>
</reference>
<comment type="caution">
    <text evidence="1">The sequence shown here is derived from an EMBL/GenBank/DDBJ whole genome shotgun (WGS) entry which is preliminary data.</text>
</comment>
<proteinExistence type="predicted"/>
<dbReference type="Proteomes" id="UP001233999">
    <property type="component" value="Unassembled WGS sequence"/>
</dbReference>
<evidence type="ECO:0000313" key="2">
    <source>
        <dbReference type="Proteomes" id="UP001233999"/>
    </source>
</evidence>
<feature type="non-terminal residue" evidence="1">
    <location>
        <position position="148"/>
    </location>
</feature>
<evidence type="ECO:0000313" key="1">
    <source>
        <dbReference type="EMBL" id="KAJ9577574.1"/>
    </source>
</evidence>
<dbReference type="EMBL" id="JASPKZ010009353">
    <property type="protein sequence ID" value="KAJ9577574.1"/>
    <property type="molecule type" value="Genomic_DNA"/>
</dbReference>
<sequence>DCHKDKLRILSQLPQTYPLFPEFPCIWFRILTLCPLKIRIQIKRKQRYIHNSLTPGARISHCPEKLRSPAYINCCQDRNPTWGFNQTNTQSERYQQARQLRCSRQMKQPYSNEIKKRTLIEGTRNVWKGVPGDRIFGPHILPRKLNRR</sequence>
<organism evidence="1 2">
    <name type="scientific">Diploptera punctata</name>
    <name type="common">Pacific beetle cockroach</name>
    <dbReference type="NCBI Taxonomy" id="6984"/>
    <lineage>
        <taxon>Eukaryota</taxon>
        <taxon>Metazoa</taxon>
        <taxon>Ecdysozoa</taxon>
        <taxon>Arthropoda</taxon>
        <taxon>Hexapoda</taxon>
        <taxon>Insecta</taxon>
        <taxon>Pterygota</taxon>
        <taxon>Neoptera</taxon>
        <taxon>Polyneoptera</taxon>
        <taxon>Dictyoptera</taxon>
        <taxon>Blattodea</taxon>
        <taxon>Blaberoidea</taxon>
        <taxon>Blaberidae</taxon>
        <taxon>Diplopterinae</taxon>
        <taxon>Diploptera</taxon>
    </lineage>
</organism>
<reference evidence="1" key="2">
    <citation type="submission" date="2023-05" db="EMBL/GenBank/DDBJ databases">
        <authorList>
            <person name="Fouks B."/>
        </authorList>
    </citation>
    <scope>NUCLEOTIDE SEQUENCE</scope>
    <source>
        <strain evidence="1">Stay&amp;Tobe</strain>
        <tissue evidence="1">Testes</tissue>
    </source>
</reference>
<gene>
    <name evidence="1" type="ORF">L9F63_005841</name>
</gene>
<keyword evidence="2" id="KW-1185">Reference proteome</keyword>
<accession>A0AAD8E5I8</accession>
<name>A0AAD8E5I8_DIPPU</name>
<feature type="non-terminal residue" evidence="1">
    <location>
        <position position="1"/>
    </location>
</feature>
<dbReference type="AlphaFoldDB" id="A0AAD8E5I8"/>
<protein>
    <submittedName>
        <fullName evidence="1">Uncharacterized protein</fullName>
    </submittedName>
</protein>